<reference evidence="1" key="1">
    <citation type="submission" date="2018-05" db="EMBL/GenBank/DDBJ databases">
        <authorList>
            <person name="Lanie J.A."/>
            <person name="Ng W.-L."/>
            <person name="Kazmierczak K.M."/>
            <person name="Andrzejewski T.M."/>
            <person name="Davidsen T.M."/>
            <person name="Wayne K.J."/>
            <person name="Tettelin H."/>
            <person name="Glass J.I."/>
            <person name="Rusch D."/>
            <person name="Podicherti R."/>
            <person name="Tsui H.-C.T."/>
            <person name="Winkler M.E."/>
        </authorList>
    </citation>
    <scope>NUCLEOTIDE SEQUENCE</scope>
</reference>
<evidence type="ECO:0000313" key="1">
    <source>
        <dbReference type="EMBL" id="SVD37156.1"/>
    </source>
</evidence>
<protein>
    <submittedName>
        <fullName evidence="1">Uncharacterized protein</fullName>
    </submittedName>
</protein>
<accession>A0A382USD0</accession>
<dbReference type="EMBL" id="UINC01146437">
    <property type="protein sequence ID" value="SVD37156.1"/>
    <property type="molecule type" value="Genomic_DNA"/>
</dbReference>
<gene>
    <name evidence="1" type="ORF">METZ01_LOCUS390010</name>
</gene>
<dbReference type="AlphaFoldDB" id="A0A382USD0"/>
<proteinExistence type="predicted"/>
<sequence length="42" mass="4491">MAKRVKAKPGDERGFPSALAKWGGFPVGFPPLSGMKVYINGK</sequence>
<name>A0A382USD0_9ZZZZ</name>
<feature type="non-terminal residue" evidence="1">
    <location>
        <position position="42"/>
    </location>
</feature>
<organism evidence="1">
    <name type="scientific">marine metagenome</name>
    <dbReference type="NCBI Taxonomy" id="408172"/>
    <lineage>
        <taxon>unclassified sequences</taxon>
        <taxon>metagenomes</taxon>
        <taxon>ecological metagenomes</taxon>
    </lineage>
</organism>